<protein>
    <recommendedName>
        <fullName evidence="3">Transcriptional regulator</fullName>
    </recommendedName>
</protein>
<name>A0ABS6C267_9CLOT</name>
<comment type="caution">
    <text evidence="1">The sequence shown here is derived from an EMBL/GenBank/DDBJ whole genome shotgun (WGS) entry which is preliminary data.</text>
</comment>
<evidence type="ECO:0000313" key="2">
    <source>
        <dbReference type="Proteomes" id="UP000740830"/>
    </source>
</evidence>
<dbReference type="EMBL" id="JAHLDG010000006">
    <property type="protein sequence ID" value="MBU3219532.1"/>
    <property type="molecule type" value="Genomic_DNA"/>
</dbReference>
<keyword evidence="2" id="KW-1185">Reference proteome</keyword>
<proteinExistence type="predicted"/>
<reference evidence="1 2" key="1">
    <citation type="submission" date="2021-06" db="EMBL/GenBank/DDBJ databases">
        <title>Clostridia strains as spoilage organisms.</title>
        <authorList>
            <person name="Wambui J."/>
            <person name="Stephan R."/>
            <person name="Stevens M.J.A."/>
        </authorList>
    </citation>
    <scope>NUCLEOTIDE SEQUENCE [LARGE SCALE GENOMIC DNA]</scope>
    <source>
        <strain evidence="1 2">CM013</strain>
    </source>
</reference>
<evidence type="ECO:0000313" key="1">
    <source>
        <dbReference type="EMBL" id="MBU3219532.1"/>
    </source>
</evidence>
<dbReference type="RefSeq" id="WP_216131578.1">
    <property type="nucleotide sequence ID" value="NZ_JAHLDG010000006.1"/>
</dbReference>
<organism evidence="1 2">
    <name type="scientific">Clostridium algidicarnis</name>
    <dbReference type="NCBI Taxonomy" id="37659"/>
    <lineage>
        <taxon>Bacteria</taxon>
        <taxon>Bacillati</taxon>
        <taxon>Bacillota</taxon>
        <taxon>Clostridia</taxon>
        <taxon>Eubacteriales</taxon>
        <taxon>Clostridiaceae</taxon>
        <taxon>Clostridium</taxon>
    </lineage>
</organism>
<evidence type="ECO:0008006" key="3">
    <source>
        <dbReference type="Google" id="ProtNLM"/>
    </source>
</evidence>
<gene>
    <name evidence="1" type="ORF">KPL27_05355</name>
</gene>
<dbReference type="Proteomes" id="UP000740830">
    <property type="component" value="Unassembled WGS sequence"/>
</dbReference>
<sequence>MKIAIMGASDSVEKIYKVLSTEHKDIEFVKYAEDEIKKLIDMTRDIDSEIDGIFLTGIGVYSEITSKIRFEKPVVYTERGIIGIIKALLEFYVECDDTKNTRIALDIIEEKDLIEVLNEFNIQVKSYDIQKYLPSKNEGDYLKYYLEKYQSGDIDCIFTSFGYIYNYLKKHNIPVYRIQATNIDIKNRFFKLKNSVSLKSINECAIQVQIIEVIEGNVGLYDSKNHNLQLEEEILMYSKEIEGMMQTINPNEYLIISNKGAALSVENISSLYRIINGCKSKNIILGVGIGEGVTIYQSENNARNALRKSTFEKQGNIYFYDGENVVGPIFKKNQIKYKNLVDEETLKLSKEIGISYQYIEKISSVIKKLGRDEFTSKELSEILFISERSANRILKSIIDKGYGEESNLENSLGVGRPRRKIKIKLKP</sequence>
<accession>A0ABS6C267</accession>